<evidence type="ECO:0000313" key="1">
    <source>
        <dbReference type="EMBL" id="KIH87710.1"/>
    </source>
</evidence>
<dbReference type="Proteomes" id="UP000031575">
    <property type="component" value="Unassembled WGS sequence"/>
</dbReference>
<dbReference type="AlphaFoldDB" id="A0A0C2IL51"/>
<name>A0A0C2IL51_9PEZI</name>
<dbReference type="EMBL" id="AWTV01000010">
    <property type="protein sequence ID" value="KIH87710.1"/>
    <property type="molecule type" value="Genomic_DNA"/>
</dbReference>
<dbReference type="RefSeq" id="XP_040615720.1">
    <property type="nucleotide sequence ID" value="XM_040763589.1"/>
</dbReference>
<comment type="caution">
    <text evidence="1">The sequence shown here is derived from an EMBL/GenBank/DDBJ whole genome shotgun (WGS) entry which is preliminary data.</text>
</comment>
<dbReference type="VEuPathDB" id="FungiDB:SPBR_05312"/>
<keyword evidence="2" id="KW-1185">Reference proteome</keyword>
<reference evidence="1 2" key="1">
    <citation type="journal article" date="2014" name="BMC Genomics">
        <title>Comparative genomics of the major fungal agents of human and animal Sporotrichosis: Sporothrix schenckii and Sporothrix brasiliensis.</title>
        <authorList>
            <person name="Teixeira M.M."/>
            <person name="de Almeida L.G."/>
            <person name="Kubitschek-Barreira P."/>
            <person name="Alves F.L."/>
            <person name="Kioshima E.S."/>
            <person name="Abadio A.K."/>
            <person name="Fernandes L."/>
            <person name="Derengowski L.S."/>
            <person name="Ferreira K.S."/>
            <person name="Souza R.C."/>
            <person name="Ruiz J.C."/>
            <person name="de Andrade N.C."/>
            <person name="Paes H.C."/>
            <person name="Nicola A.M."/>
            <person name="Albuquerque P."/>
            <person name="Gerber A.L."/>
            <person name="Martins V.P."/>
            <person name="Peconick L.D."/>
            <person name="Neto A.V."/>
            <person name="Chaucanez C.B."/>
            <person name="Silva P.A."/>
            <person name="Cunha O.L."/>
            <person name="de Oliveira F.F."/>
            <person name="dos Santos T.C."/>
            <person name="Barros A.L."/>
            <person name="Soares M.A."/>
            <person name="de Oliveira L.M."/>
            <person name="Marini M.M."/>
            <person name="Villalobos-Duno H."/>
            <person name="Cunha M.M."/>
            <person name="de Hoog S."/>
            <person name="da Silveira J.F."/>
            <person name="Henrissat B."/>
            <person name="Nino-Vega G.A."/>
            <person name="Cisalpino P.S."/>
            <person name="Mora-Montes H.M."/>
            <person name="Almeida S.R."/>
            <person name="Stajich J.E."/>
            <person name="Lopes-Bezerra L.M."/>
            <person name="Vasconcelos A.T."/>
            <person name="Felipe M.S."/>
        </authorList>
    </citation>
    <scope>NUCLEOTIDE SEQUENCE [LARGE SCALE GENOMIC DNA]</scope>
    <source>
        <strain evidence="1 2">5110</strain>
    </source>
</reference>
<accession>A0A0C2IL51</accession>
<dbReference type="GeneID" id="63678510"/>
<proteinExistence type="predicted"/>
<gene>
    <name evidence="1" type="ORF">SPBR_05312</name>
</gene>
<evidence type="ECO:0000313" key="2">
    <source>
        <dbReference type="Proteomes" id="UP000031575"/>
    </source>
</evidence>
<dbReference type="HOGENOM" id="CLU_2401097_0_0_1"/>
<sequence length="93" mass="10295">MSDARKELKRGDETRRRLPQDIQTLELVWAGVAGRTGIWLRPAAAVGRFADGVVGFGKWDDVEDGEDGELGQAVGRRSVEEFAVRLRRKTAQG</sequence>
<organism evidence="1 2">
    <name type="scientific">Sporothrix brasiliensis 5110</name>
    <dbReference type="NCBI Taxonomy" id="1398154"/>
    <lineage>
        <taxon>Eukaryota</taxon>
        <taxon>Fungi</taxon>
        <taxon>Dikarya</taxon>
        <taxon>Ascomycota</taxon>
        <taxon>Pezizomycotina</taxon>
        <taxon>Sordariomycetes</taxon>
        <taxon>Sordariomycetidae</taxon>
        <taxon>Ophiostomatales</taxon>
        <taxon>Ophiostomataceae</taxon>
        <taxon>Sporothrix</taxon>
    </lineage>
</organism>
<protein>
    <submittedName>
        <fullName evidence="1">Uncharacterized protein</fullName>
    </submittedName>
</protein>